<keyword evidence="10 11" id="KW-0804">Transcription</keyword>
<evidence type="ECO:0000256" key="3">
    <source>
        <dbReference type="ARBA" id="ARBA00022485"/>
    </source>
</evidence>
<feature type="binding site" evidence="11">
    <location>
        <position position="38"/>
    </location>
    <ligand>
        <name>[4Fe-4S] cluster</name>
        <dbReference type="ChEBI" id="CHEBI:49883"/>
    </ligand>
</feature>
<comment type="caution">
    <text evidence="14">The sequence shown here is derived from an EMBL/GenBank/DDBJ whole genome shotgun (WGS) entry which is preliminary data.</text>
</comment>
<sequence>MGDWRKRALCHGDDPELYFPIGNTGPAVLQAEQAKAVCRRCPVRAACLEFALQMKAEGIYGGTDEEDRRKLRRRLSRQKASA</sequence>
<gene>
    <name evidence="11" type="primary">whiB</name>
    <name evidence="14" type="ORF">HKK74_02025</name>
</gene>
<keyword evidence="6 11" id="KW-0411">Iron-sulfur</keyword>
<protein>
    <recommendedName>
        <fullName evidence="11">Transcriptional regulator WhiB</fullName>
    </recommendedName>
</protein>
<evidence type="ECO:0000256" key="9">
    <source>
        <dbReference type="ARBA" id="ARBA00023157"/>
    </source>
</evidence>
<evidence type="ECO:0000256" key="2">
    <source>
        <dbReference type="ARBA" id="ARBA00006597"/>
    </source>
</evidence>
<evidence type="ECO:0000256" key="10">
    <source>
        <dbReference type="ARBA" id="ARBA00023163"/>
    </source>
</evidence>
<keyword evidence="8 11" id="KW-0238">DNA-binding</keyword>
<organism evidence="14 15">
    <name type="scientific">Actinomadura alba</name>
    <dbReference type="NCBI Taxonomy" id="406431"/>
    <lineage>
        <taxon>Bacteria</taxon>
        <taxon>Bacillati</taxon>
        <taxon>Actinomycetota</taxon>
        <taxon>Actinomycetes</taxon>
        <taxon>Streptosporangiales</taxon>
        <taxon>Thermomonosporaceae</taxon>
        <taxon>Actinomadura</taxon>
    </lineage>
</organism>
<proteinExistence type="inferred from homology"/>
<feature type="region of interest" description="Disordered" evidence="12">
    <location>
        <begin position="63"/>
        <end position="82"/>
    </location>
</feature>
<evidence type="ECO:0000313" key="14">
    <source>
        <dbReference type="EMBL" id="MBC6464282.1"/>
    </source>
</evidence>
<comment type="subcellular location">
    <subcellularLocation>
        <location evidence="1 11">Cytoplasm</location>
    </subcellularLocation>
</comment>
<evidence type="ECO:0000256" key="4">
    <source>
        <dbReference type="ARBA" id="ARBA00022723"/>
    </source>
</evidence>
<dbReference type="HAMAP" id="MF_01479">
    <property type="entry name" value="WhiB"/>
    <property type="match status" value="1"/>
</dbReference>
<keyword evidence="11" id="KW-0963">Cytoplasm</keyword>
<evidence type="ECO:0000259" key="13">
    <source>
        <dbReference type="PROSITE" id="PS51674"/>
    </source>
</evidence>
<keyword evidence="9 11" id="KW-1015">Disulfide bond</keyword>
<dbReference type="PROSITE" id="PS51674">
    <property type="entry name" value="4FE4S_WBL"/>
    <property type="match status" value="1"/>
</dbReference>
<keyword evidence="5 11" id="KW-0408">Iron</keyword>
<comment type="PTM">
    <text evidence="11">Upon Fe-S cluster removal intramolecular disulfide bonds are formed.</text>
</comment>
<dbReference type="EMBL" id="JABVEC010000001">
    <property type="protein sequence ID" value="MBC6464282.1"/>
    <property type="molecule type" value="Genomic_DNA"/>
</dbReference>
<evidence type="ECO:0000256" key="8">
    <source>
        <dbReference type="ARBA" id="ARBA00023125"/>
    </source>
</evidence>
<feature type="binding site" evidence="11">
    <location>
        <position position="47"/>
    </location>
    <ligand>
        <name>[4Fe-4S] cluster</name>
        <dbReference type="ChEBI" id="CHEBI:49883"/>
    </ligand>
</feature>
<evidence type="ECO:0000256" key="11">
    <source>
        <dbReference type="HAMAP-Rule" id="MF_01479"/>
    </source>
</evidence>
<evidence type="ECO:0000313" key="15">
    <source>
        <dbReference type="Proteomes" id="UP000805614"/>
    </source>
</evidence>
<name>A0ABR7LHH0_9ACTN</name>
<comment type="similarity">
    <text evidence="2 11">Belongs to the WhiB family.</text>
</comment>
<keyword evidence="3 11" id="KW-0004">4Fe-4S</keyword>
<dbReference type="InterPro" id="IPR003482">
    <property type="entry name" value="Whib"/>
</dbReference>
<reference evidence="14 15" key="1">
    <citation type="submission" date="2020-06" db="EMBL/GenBank/DDBJ databases">
        <title>Actinomadura xiongansis sp. nov., isolated from soil of Baiyangdian.</title>
        <authorList>
            <person name="Zhang X."/>
        </authorList>
    </citation>
    <scope>NUCLEOTIDE SEQUENCE [LARGE SCALE GENOMIC DNA]</scope>
    <source>
        <strain evidence="14 15">HBUM206468</strain>
    </source>
</reference>
<evidence type="ECO:0000256" key="7">
    <source>
        <dbReference type="ARBA" id="ARBA00023015"/>
    </source>
</evidence>
<feature type="binding site" evidence="11">
    <location>
        <position position="10"/>
    </location>
    <ligand>
        <name>[4Fe-4S] cluster</name>
        <dbReference type="ChEBI" id="CHEBI:49883"/>
    </ligand>
</feature>
<feature type="binding site" evidence="11">
    <location>
        <position position="41"/>
    </location>
    <ligand>
        <name>[4Fe-4S] cluster</name>
        <dbReference type="ChEBI" id="CHEBI:49883"/>
    </ligand>
</feature>
<accession>A0ABR7LHH0</accession>
<feature type="compositionally biased region" description="Basic residues" evidence="12">
    <location>
        <begin position="70"/>
        <end position="82"/>
    </location>
</feature>
<evidence type="ECO:0000256" key="6">
    <source>
        <dbReference type="ARBA" id="ARBA00023014"/>
    </source>
</evidence>
<comment type="cofactor">
    <cofactor evidence="11">
        <name>[4Fe-4S] cluster</name>
        <dbReference type="ChEBI" id="CHEBI:49883"/>
    </cofactor>
    <text evidence="11">Binds 1 [4Fe-4S] cluster per subunit. Following nitrosylation of the [4Fe-4S] cluster binds 1 [4Fe-8(NO)] cluster per subunit.</text>
</comment>
<dbReference type="Proteomes" id="UP000805614">
    <property type="component" value="Unassembled WGS sequence"/>
</dbReference>
<evidence type="ECO:0000256" key="12">
    <source>
        <dbReference type="SAM" id="MobiDB-lite"/>
    </source>
</evidence>
<dbReference type="Pfam" id="PF02467">
    <property type="entry name" value="Whib"/>
    <property type="match status" value="1"/>
</dbReference>
<evidence type="ECO:0000256" key="1">
    <source>
        <dbReference type="ARBA" id="ARBA00004496"/>
    </source>
</evidence>
<keyword evidence="15" id="KW-1185">Reference proteome</keyword>
<feature type="domain" description="4Fe-4S Wbl-type" evidence="13">
    <location>
        <begin position="9"/>
        <end position="70"/>
    </location>
</feature>
<keyword evidence="7 11" id="KW-0805">Transcription regulation</keyword>
<keyword evidence="4 11" id="KW-0479">Metal-binding</keyword>
<dbReference type="PANTHER" id="PTHR38839">
    <property type="entry name" value="TRANSCRIPTIONAL REGULATOR WHID-RELATED"/>
    <property type="match status" value="1"/>
</dbReference>
<comment type="PTM">
    <text evidence="11">The Fe-S cluster can be nitrosylated by nitric oxide (NO).</text>
</comment>
<dbReference type="PANTHER" id="PTHR38839:SF6">
    <property type="entry name" value="TRANSCRIPTIONAL REGULATOR WHIB1"/>
    <property type="match status" value="1"/>
</dbReference>
<dbReference type="InterPro" id="IPR034768">
    <property type="entry name" value="4FE4S_WBL"/>
</dbReference>
<comment type="function">
    <text evidence="11">Acts as a transcriptional regulator. Probably redox-responsive. The apo- but not holo-form probably binds DNA.</text>
</comment>
<dbReference type="RefSeq" id="WP_187241216.1">
    <property type="nucleotide sequence ID" value="NZ_BAAAOK010000011.1"/>
</dbReference>
<evidence type="ECO:0000256" key="5">
    <source>
        <dbReference type="ARBA" id="ARBA00023004"/>
    </source>
</evidence>